<accession>A0A6L7EZV2</accession>
<evidence type="ECO:0000313" key="1">
    <source>
        <dbReference type="EMBL" id="MXG89949.1"/>
    </source>
</evidence>
<evidence type="ECO:0008006" key="3">
    <source>
        <dbReference type="Google" id="ProtNLM"/>
    </source>
</evidence>
<keyword evidence="2" id="KW-1185">Reference proteome</keyword>
<dbReference type="Proteomes" id="UP000473325">
    <property type="component" value="Unassembled WGS sequence"/>
</dbReference>
<dbReference type="AlphaFoldDB" id="A0A6L7EZV2"/>
<dbReference type="InterPro" id="IPR027417">
    <property type="entry name" value="P-loop_NTPase"/>
</dbReference>
<name>A0A6L7EZV2_9ACTN</name>
<proteinExistence type="predicted"/>
<gene>
    <name evidence="1" type="ORF">GRQ65_10330</name>
</gene>
<protein>
    <recommendedName>
        <fullName evidence="3">HPr Serine kinase C-terminal domain-containing protein</fullName>
    </recommendedName>
</protein>
<sequence length="289" mass="30457">MDPSDGAVYGPVGQERAGFYGVEVLGLPGAVGLLRPVEDGWPVLTVRREPLGLTRVDKRVGADRATYRLLAAGGDVSVDRRAMTVTCALDGEHPDEVLVHPFLAMAGAVVARWLGREVLHGGAVVIDGGAWVVLGAREAGKSSLLAQLHLLGLPVISDDVVVIDGGEVLAGPGSIDLRTGAANHLGVGEDLGVVGTRQRWRVRVPPVPPSVPLSGFVHPEWSEETAVVTMPPIARLPLLGHNAALPGPPADAQAFFELGTFPFVRFQRPRDFGQMEATAASLIRALRSL</sequence>
<dbReference type="Gene3D" id="3.40.50.300">
    <property type="entry name" value="P-loop containing nucleotide triphosphate hydrolases"/>
    <property type="match status" value="1"/>
</dbReference>
<dbReference type="RefSeq" id="WP_160877849.1">
    <property type="nucleotide sequence ID" value="NZ_WUEK01000005.1"/>
</dbReference>
<dbReference type="EMBL" id="WUEK01000005">
    <property type="protein sequence ID" value="MXG89949.1"/>
    <property type="molecule type" value="Genomic_DNA"/>
</dbReference>
<reference evidence="1 2" key="1">
    <citation type="submission" date="2019-12" db="EMBL/GenBank/DDBJ databases">
        <authorList>
            <person name="Kun Z."/>
        </authorList>
    </citation>
    <scope>NUCLEOTIDE SEQUENCE [LARGE SCALE GENOMIC DNA]</scope>
    <source>
        <strain evidence="1 2">YIM 123512</strain>
    </source>
</reference>
<dbReference type="SUPFAM" id="SSF53795">
    <property type="entry name" value="PEP carboxykinase-like"/>
    <property type="match status" value="1"/>
</dbReference>
<evidence type="ECO:0000313" key="2">
    <source>
        <dbReference type="Proteomes" id="UP000473325"/>
    </source>
</evidence>
<organism evidence="1 2">
    <name type="scientific">Nocardioides flavescens</name>
    <dbReference type="NCBI Taxonomy" id="2691959"/>
    <lineage>
        <taxon>Bacteria</taxon>
        <taxon>Bacillati</taxon>
        <taxon>Actinomycetota</taxon>
        <taxon>Actinomycetes</taxon>
        <taxon>Propionibacteriales</taxon>
        <taxon>Nocardioidaceae</taxon>
        <taxon>Nocardioides</taxon>
    </lineage>
</organism>
<comment type="caution">
    <text evidence="1">The sequence shown here is derived from an EMBL/GenBank/DDBJ whole genome shotgun (WGS) entry which is preliminary data.</text>
</comment>